<reference evidence="7 8" key="1">
    <citation type="submission" date="2016-11" db="EMBL/GenBank/DDBJ databases">
        <authorList>
            <person name="Jaros S."/>
            <person name="Januszkiewicz K."/>
            <person name="Wedrychowicz H."/>
        </authorList>
    </citation>
    <scope>NUCLEOTIDE SEQUENCE [LARGE SCALE GENOMIC DNA]</scope>
    <source>
        <strain evidence="7 8">GAS86</strain>
    </source>
</reference>
<dbReference type="Gene3D" id="3.40.30.10">
    <property type="entry name" value="Glutaredoxin"/>
    <property type="match status" value="1"/>
</dbReference>
<evidence type="ECO:0000256" key="4">
    <source>
        <dbReference type="ARBA" id="ARBA00023284"/>
    </source>
</evidence>
<dbReference type="Pfam" id="PF00085">
    <property type="entry name" value="Thioredoxin"/>
    <property type="match status" value="1"/>
</dbReference>
<evidence type="ECO:0000256" key="5">
    <source>
        <dbReference type="SAM" id="SignalP"/>
    </source>
</evidence>
<evidence type="ECO:0000256" key="2">
    <source>
        <dbReference type="ARBA" id="ARBA00022982"/>
    </source>
</evidence>
<evidence type="ECO:0000259" key="6">
    <source>
        <dbReference type="PROSITE" id="PS51352"/>
    </source>
</evidence>
<evidence type="ECO:0000256" key="1">
    <source>
        <dbReference type="ARBA" id="ARBA00022448"/>
    </source>
</evidence>
<dbReference type="GO" id="GO:0015035">
    <property type="term" value="F:protein-disulfide reductase activity"/>
    <property type="evidence" value="ECO:0007669"/>
    <property type="project" value="TreeGrafter"/>
</dbReference>
<dbReference type="CDD" id="cd02947">
    <property type="entry name" value="TRX_family"/>
    <property type="match status" value="1"/>
</dbReference>
<dbReference type="AlphaFoldDB" id="A0A1N6K2H0"/>
<dbReference type="InterPro" id="IPR013766">
    <property type="entry name" value="Thioredoxin_domain"/>
</dbReference>
<name>A0A1N6K2H0_9BURK</name>
<gene>
    <name evidence="7" type="ORF">SAMN05444168_5841</name>
</gene>
<organism evidence="7 8">
    <name type="scientific">Paraburkholderia phenazinium</name>
    <dbReference type="NCBI Taxonomy" id="60549"/>
    <lineage>
        <taxon>Bacteria</taxon>
        <taxon>Pseudomonadati</taxon>
        <taxon>Pseudomonadota</taxon>
        <taxon>Betaproteobacteria</taxon>
        <taxon>Burkholderiales</taxon>
        <taxon>Burkholderiaceae</taxon>
        <taxon>Paraburkholderia</taxon>
    </lineage>
</organism>
<keyword evidence="1" id="KW-0813">Transport</keyword>
<dbReference type="OrthoDB" id="9798454at2"/>
<protein>
    <submittedName>
        <fullName evidence="7">Thioredoxin</fullName>
    </submittedName>
</protein>
<sequence>MNRLPFVKHIVGAALLAVSATAFAGEVAFTQASFDQTVSAGLPAVVYLHASWCPTCRVQQPIVDRLSVDPKLKAVTVFIADFDSETKLKRVLKVTQQSTFVVFKNGHEVARSTGQTQEAAIRAVFEKAL</sequence>
<accession>A0A1N6K2H0</accession>
<evidence type="ECO:0000256" key="3">
    <source>
        <dbReference type="ARBA" id="ARBA00023157"/>
    </source>
</evidence>
<evidence type="ECO:0000313" key="7">
    <source>
        <dbReference type="EMBL" id="SIO50778.1"/>
    </source>
</evidence>
<proteinExistence type="predicted"/>
<dbReference type="RefSeq" id="WP_074269342.1">
    <property type="nucleotide sequence ID" value="NZ_FSRM01000002.1"/>
</dbReference>
<dbReference type="PROSITE" id="PS51352">
    <property type="entry name" value="THIOREDOXIN_2"/>
    <property type="match status" value="1"/>
</dbReference>
<dbReference type="PANTHER" id="PTHR45663:SF11">
    <property type="entry name" value="GEO12009P1"/>
    <property type="match status" value="1"/>
</dbReference>
<feature type="chain" id="PRO_5013314849" evidence="5">
    <location>
        <begin position="25"/>
        <end position="129"/>
    </location>
</feature>
<feature type="domain" description="Thioredoxin" evidence="6">
    <location>
        <begin position="9"/>
        <end position="129"/>
    </location>
</feature>
<dbReference type="EMBL" id="FSRM01000002">
    <property type="protein sequence ID" value="SIO50778.1"/>
    <property type="molecule type" value="Genomic_DNA"/>
</dbReference>
<keyword evidence="4" id="KW-0676">Redox-active center</keyword>
<keyword evidence="2" id="KW-0249">Electron transport</keyword>
<dbReference type="InterPro" id="IPR036249">
    <property type="entry name" value="Thioredoxin-like_sf"/>
</dbReference>
<dbReference type="SUPFAM" id="SSF52833">
    <property type="entry name" value="Thioredoxin-like"/>
    <property type="match status" value="1"/>
</dbReference>
<dbReference type="GO" id="GO:0005737">
    <property type="term" value="C:cytoplasm"/>
    <property type="evidence" value="ECO:0007669"/>
    <property type="project" value="TreeGrafter"/>
</dbReference>
<dbReference type="Proteomes" id="UP000184693">
    <property type="component" value="Unassembled WGS sequence"/>
</dbReference>
<dbReference type="PANTHER" id="PTHR45663">
    <property type="entry name" value="GEO12009P1"/>
    <property type="match status" value="1"/>
</dbReference>
<keyword evidence="5" id="KW-0732">Signal</keyword>
<keyword evidence="3" id="KW-1015">Disulfide bond</keyword>
<dbReference type="PROSITE" id="PS00194">
    <property type="entry name" value="THIOREDOXIN_1"/>
    <property type="match status" value="1"/>
</dbReference>
<evidence type="ECO:0000313" key="8">
    <source>
        <dbReference type="Proteomes" id="UP000184693"/>
    </source>
</evidence>
<dbReference type="InterPro" id="IPR017937">
    <property type="entry name" value="Thioredoxin_CS"/>
</dbReference>
<feature type="signal peptide" evidence="5">
    <location>
        <begin position="1"/>
        <end position="24"/>
    </location>
</feature>